<proteinExistence type="predicted"/>
<reference evidence="1 2" key="1">
    <citation type="submission" date="2016-03" db="EMBL/GenBank/DDBJ databases">
        <title>EvidentialGene: Evidence-directed Construction of Genes on Genomes.</title>
        <authorList>
            <person name="Gilbert D.G."/>
            <person name="Choi J.-H."/>
            <person name="Mockaitis K."/>
            <person name="Colbourne J."/>
            <person name="Pfrender M."/>
        </authorList>
    </citation>
    <scope>NUCLEOTIDE SEQUENCE [LARGE SCALE GENOMIC DNA]</scope>
    <source>
        <strain evidence="1 2">Xinb3</strain>
        <tissue evidence="1">Complete organism</tissue>
    </source>
</reference>
<sequence length="52" mass="5774">MRSNGPGCFLIVVSVDGLDGTCCYSPPLQKSFPHIRPSCWPTTELVCIVVWY</sequence>
<gene>
    <name evidence="1" type="ORF">APZ42_002334</name>
</gene>
<dbReference type="Proteomes" id="UP000076858">
    <property type="component" value="Unassembled WGS sequence"/>
</dbReference>
<comment type="caution">
    <text evidence="1">The sequence shown here is derived from an EMBL/GenBank/DDBJ whole genome shotgun (WGS) entry which is preliminary data.</text>
</comment>
<dbReference type="EMBL" id="LRGB01007598">
    <property type="protein sequence ID" value="KZS01101.1"/>
    <property type="molecule type" value="Genomic_DNA"/>
</dbReference>
<protein>
    <submittedName>
        <fullName evidence="1">Uncharacterized protein</fullName>
    </submittedName>
</protein>
<keyword evidence="2" id="KW-1185">Reference proteome</keyword>
<accession>A0A162C5F8</accession>
<dbReference type="AlphaFoldDB" id="A0A162C5F8"/>
<organism evidence="1 2">
    <name type="scientific">Daphnia magna</name>
    <dbReference type="NCBI Taxonomy" id="35525"/>
    <lineage>
        <taxon>Eukaryota</taxon>
        <taxon>Metazoa</taxon>
        <taxon>Ecdysozoa</taxon>
        <taxon>Arthropoda</taxon>
        <taxon>Crustacea</taxon>
        <taxon>Branchiopoda</taxon>
        <taxon>Diplostraca</taxon>
        <taxon>Cladocera</taxon>
        <taxon>Anomopoda</taxon>
        <taxon>Daphniidae</taxon>
        <taxon>Daphnia</taxon>
    </lineage>
</organism>
<evidence type="ECO:0000313" key="1">
    <source>
        <dbReference type="EMBL" id="KZS01101.1"/>
    </source>
</evidence>
<evidence type="ECO:0000313" key="2">
    <source>
        <dbReference type="Proteomes" id="UP000076858"/>
    </source>
</evidence>
<name>A0A162C5F8_9CRUS</name>